<accession>A0A836HYE1</accession>
<dbReference type="EMBL" id="JAFHKP010000008">
    <property type="protein sequence ID" value="KAG5485140.1"/>
    <property type="molecule type" value="Genomic_DNA"/>
</dbReference>
<keyword evidence="4" id="KW-0472">Membrane</keyword>
<reference evidence="8 9" key="1">
    <citation type="submission" date="2021-02" db="EMBL/GenBank/DDBJ databases">
        <title>Leishmania (Mundinia) enrietti genome sequencing and assembly.</title>
        <authorList>
            <person name="Almutairi H."/>
            <person name="Gatherer D."/>
        </authorList>
    </citation>
    <scope>NUCLEOTIDE SEQUENCE [LARGE SCALE GENOMIC DNA]</scope>
    <source>
        <strain evidence="8">CUR178</strain>
    </source>
</reference>
<dbReference type="GO" id="GO:0005509">
    <property type="term" value="F:calcium ion binding"/>
    <property type="evidence" value="ECO:0007669"/>
    <property type="project" value="InterPro"/>
</dbReference>
<feature type="region of interest" description="Disordered" evidence="6">
    <location>
        <begin position="234"/>
        <end position="254"/>
    </location>
</feature>
<dbReference type="OrthoDB" id="430821at2759"/>
<dbReference type="InterPro" id="IPR002048">
    <property type="entry name" value="EF_hand_dom"/>
</dbReference>
<gene>
    <name evidence="8" type="ORF">CUR178_08111</name>
</gene>
<evidence type="ECO:0000256" key="1">
    <source>
        <dbReference type="ARBA" id="ARBA00004141"/>
    </source>
</evidence>
<name>A0A836HYE1_LEIEN</name>
<dbReference type="GO" id="GO:0016020">
    <property type="term" value="C:membrane"/>
    <property type="evidence" value="ECO:0007669"/>
    <property type="project" value="UniProtKB-SubCell"/>
</dbReference>
<dbReference type="PROSITE" id="PS50222">
    <property type="entry name" value="EF_HAND_2"/>
    <property type="match status" value="1"/>
</dbReference>
<keyword evidence="3" id="KW-1133">Transmembrane helix</keyword>
<evidence type="ECO:0000256" key="6">
    <source>
        <dbReference type="SAM" id="MobiDB-lite"/>
    </source>
</evidence>
<dbReference type="GeneID" id="94175255"/>
<evidence type="ECO:0000256" key="2">
    <source>
        <dbReference type="ARBA" id="ARBA00022692"/>
    </source>
</evidence>
<organism evidence="8 9">
    <name type="scientific">Leishmania enriettii</name>
    <dbReference type="NCBI Taxonomy" id="5663"/>
    <lineage>
        <taxon>Eukaryota</taxon>
        <taxon>Discoba</taxon>
        <taxon>Euglenozoa</taxon>
        <taxon>Kinetoplastea</taxon>
        <taxon>Metakinetoplastina</taxon>
        <taxon>Trypanosomatida</taxon>
        <taxon>Trypanosomatidae</taxon>
        <taxon>Leishmaniinae</taxon>
        <taxon>Leishmania</taxon>
    </lineage>
</organism>
<proteinExistence type="predicted"/>
<evidence type="ECO:0000259" key="7">
    <source>
        <dbReference type="PROSITE" id="PS50222"/>
    </source>
</evidence>
<comment type="caution">
    <text evidence="8">The sequence shown here is derived from an EMBL/GenBank/DDBJ whole genome shotgun (WGS) entry which is preliminary data.</text>
</comment>
<dbReference type="InterPro" id="IPR019537">
    <property type="entry name" value="TMEM65"/>
</dbReference>
<dbReference type="RefSeq" id="XP_067695404.1">
    <property type="nucleotide sequence ID" value="XM_067839745.1"/>
</dbReference>
<comment type="subcellular location">
    <subcellularLocation>
        <location evidence="1">Membrane</location>
        <topology evidence="1">Multi-pass membrane protein</topology>
    </subcellularLocation>
</comment>
<evidence type="ECO:0000313" key="8">
    <source>
        <dbReference type="EMBL" id="KAG5485140.1"/>
    </source>
</evidence>
<keyword evidence="5" id="KW-0175">Coiled coil</keyword>
<feature type="compositionally biased region" description="Low complexity" evidence="6">
    <location>
        <begin position="604"/>
        <end position="616"/>
    </location>
</feature>
<feature type="region of interest" description="Disordered" evidence="6">
    <location>
        <begin position="284"/>
        <end position="357"/>
    </location>
</feature>
<dbReference type="KEGG" id="lenr:94175255"/>
<protein>
    <recommendedName>
        <fullName evidence="7">EF-hand domain-containing protein</fullName>
    </recommendedName>
</protein>
<keyword evidence="9" id="KW-1185">Reference proteome</keyword>
<feature type="region of interest" description="Disordered" evidence="6">
    <location>
        <begin position="48"/>
        <end position="95"/>
    </location>
</feature>
<feature type="region of interest" description="Disordered" evidence="6">
    <location>
        <begin position="634"/>
        <end position="654"/>
    </location>
</feature>
<feature type="region of interest" description="Disordered" evidence="6">
    <location>
        <begin position="586"/>
        <end position="622"/>
    </location>
</feature>
<evidence type="ECO:0000313" key="9">
    <source>
        <dbReference type="Proteomes" id="UP000674179"/>
    </source>
</evidence>
<feature type="compositionally biased region" description="Low complexity" evidence="6">
    <location>
        <begin position="67"/>
        <end position="91"/>
    </location>
</feature>
<evidence type="ECO:0000256" key="3">
    <source>
        <dbReference type="ARBA" id="ARBA00022989"/>
    </source>
</evidence>
<dbReference type="PANTHER" id="PTHR21706:SF15">
    <property type="entry name" value="TRANSMEMBRANE PROTEIN 65"/>
    <property type="match status" value="1"/>
</dbReference>
<dbReference type="InterPro" id="IPR018247">
    <property type="entry name" value="EF_Hand_1_Ca_BS"/>
</dbReference>
<dbReference type="GO" id="GO:0005739">
    <property type="term" value="C:mitochondrion"/>
    <property type="evidence" value="ECO:0007669"/>
    <property type="project" value="TreeGrafter"/>
</dbReference>
<dbReference type="PANTHER" id="PTHR21706">
    <property type="entry name" value="TRANSMEMBRANE PROTEIN 65"/>
    <property type="match status" value="1"/>
</dbReference>
<feature type="region of interest" description="Disordered" evidence="6">
    <location>
        <begin position="486"/>
        <end position="517"/>
    </location>
</feature>
<dbReference type="AlphaFoldDB" id="A0A836HYE1"/>
<dbReference type="PROSITE" id="PS00018">
    <property type="entry name" value="EF_HAND_1"/>
    <property type="match status" value="1"/>
</dbReference>
<dbReference type="Pfam" id="PF10507">
    <property type="entry name" value="TMEM65"/>
    <property type="match status" value="1"/>
</dbReference>
<sequence length="849" mass="86814">MELPLVIRRTYTLIEKTSFMRRCGRVPTRQVSSCSLFLSSWAVTHVPTHSRRQVATTTSVVADGEGASSTARAPSSPSSSEAAPNNTAAAPVDTAGVPYASHSSSAGTPALDAAAANASSYVTVSSASLAEMTHRLREALRALSEVERAKAELANRTVAAITTSRQKSSATVGEGRVARSTAVATHHSSAAVSLAVVCATSTVAEPMTGGSNSFSSSRSSSDVDAVAAANATSRLSADATTSAAATMPSSTSPSWIRNKKPKFWALVNEAGTDDVEACDNDARRATAPTAPTGDDRLMAGPSGSVASASTGKTASMSLTATPPAFSSGAAPLGKTPSQVSAADEAAQTPLAVPDGSSSASSVGACAVLSAAAGGRNDAVSSIALKETRDTFTPHGVRISTSVSPFRNRYRRDVAHVLSELLSSDPALGQQLLGQLSAESRRLLLIMGAASEYFGVDYEEVAEQVKEADTDRDNSISSKEYDAWVRRMADSTPAKRRHAREGRASTRTSAPAPSLASASAQGAATAAAAAALSAPSTAPLSSSQGTTGATPSVGAAASTLSRQRAEVAVGTAKAATARIVGVIQKSASSAAAAPPSRDDVGGGPAASASITSPTPASFQGSTVCSRGRISDAAGGGGVSFPSPLSGPGATASSVATASSKQDPGYIPWPTYLRIVAAAAPPFLAFGMLDNSTLVLAGGAIDNALSGSLGLSQMAAASLGGVVSGVAGIQVHGLAERYTRAAPPRLSAEQQRSDFYSRATQVGNTMGMVVGLVLGMVPLLFMSGSTQLAEQEERDRHHFRQEAARSHQRQCKAVQKEEVVSRQQLWEEERAAREALMRDDNQHRLLSLVQD</sequence>
<feature type="domain" description="EF-hand" evidence="7">
    <location>
        <begin position="455"/>
        <end position="490"/>
    </location>
</feature>
<feature type="coiled-coil region" evidence="5">
    <location>
        <begin position="129"/>
        <end position="156"/>
    </location>
</feature>
<keyword evidence="2" id="KW-0812">Transmembrane</keyword>
<feature type="region of interest" description="Disordered" evidence="6">
    <location>
        <begin position="535"/>
        <end position="554"/>
    </location>
</feature>
<evidence type="ECO:0000256" key="4">
    <source>
        <dbReference type="ARBA" id="ARBA00023136"/>
    </source>
</evidence>
<feature type="compositionally biased region" description="Low complexity" evidence="6">
    <location>
        <begin position="504"/>
        <end position="517"/>
    </location>
</feature>
<evidence type="ECO:0000256" key="5">
    <source>
        <dbReference type="SAM" id="Coils"/>
    </source>
</evidence>
<dbReference type="Proteomes" id="UP000674179">
    <property type="component" value="Chromosome 8"/>
</dbReference>
<feature type="compositionally biased region" description="Polar residues" evidence="6">
    <location>
        <begin position="304"/>
        <end position="320"/>
    </location>
</feature>